<dbReference type="PATRIC" id="fig|1232683.4.peg.2115"/>
<dbReference type="RefSeq" id="WP_036187647.1">
    <property type="nucleotide sequence ID" value="NZ_JMQN01000030.1"/>
</dbReference>
<comment type="caution">
    <text evidence="1">The sequence shown here is derived from an EMBL/GenBank/DDBJ whole genome shotgun (WGS) entry which is preliminary data.</text>
</comment>
<dbReference type="STRING" id="1232683.ADIMK_2156"/>
<sequence length="218" mass="25041">MIIRVLPELENRDQWLAFLRREQPYCLIEQPECLVDFQTSFLQLTLFNQDNRDPERYTLGARSSMQPAWDLIRGCNWSLRAIIKGLQQLDFNTNVRDNALLGLHGDVSVRKRFANERNLLSPTASGLLHPLDALPEQWSGDALCRLLANEQWRDWQSESEGENLSPRALLLALQQSCEQWQVARRGERLILRHAGTPMVSFIPDSSPPAPRLTDRGII</sequence>
<evidence type="ECO:0000313" key="1">
    <source>
        <dbReference type="EMBL" id="KEA63700.1"/>
    </source>
</evidence>
<proteinExistence type="predicted"/>
<dbReference type="EMBL" id="JMQN01000030">
    <property type="protein sequence ID" value="KEA63700.1"/>
    <property type="molecule type" value="Genomic_DNA"/>
</dbReference>
<evidence type="ECO:0000313" key="2">
    <source>
        <dbReference type="Proteomes" id="UP000028252"/>
    </source>
</evidence>
<accession>A0A081FYU5</accession>
<dbReference type="eggNOG" id="ENOG50317JX">
    <property type="taxonomic scope" value="Bacteria"/>
</dbReference>
<keyword evidence="2" id="KW-1185">Reference proteome</keyword>
<reference evidence="1 2" key="1">
    <citation type="submission" date="2014-04" db="EMBL/GenBank/DDBJ databases">
        <title>Marinobacterium kochiensis sp. nov., isolated from sediment sample collected from Kochi backwaters in Kerala, India.</title>
        <authorList>
            <person name="Singh A."/>
            <person name="Pinnaka A.K."/>
        </authorList>
    </citation>
    <scope>NUCLEOTIDE SEQUENCE [LARGE SCALE GENOMIC DNA]</scope>
    <source>
        <strain evidence="1 2">AK27</strain>
    </source>
</reference>
<organism evidence="1 2">
    <name type="scientific">Marinobacterium lacunae</name>
    <dbReference type="NCBI Taxonomy" id="1232683"/>
    <lineage>
        <taxon>Bacteria</taxon>
        <taxon>Pseudomonadati</taxon>
        <taxon>Pseudomonadota</taxon>
        <taxon>Gammaproteobacteria</taxon>
        <taxon>Oceanospirillales</taxon>
        <taxon>Oceanospirillaceae</taxon>
        <taxon>Marinobacterium</taxon>
    </lineage>
</organism>
<dbReference type="Proteomes" id="UP000028252">
    <property type="component" value="Unassembled WGS sequence"/>
</dbReference>
<dbReference type="AlphaFoldDB" id="A0A081FYU5"/>
<protein>
    <submittedName>
        <fullName evidence="1">Uncharacterized protein</fullName>
    </submittedName>
</protein>
<dbReference type="OrthoDB" id="6115147at2"/>
<gene>
    <name evidence="1" type="ORF">ADIMK_2156</name>
</gene>
<name>A0A081FYU5_9GAMM</name>